<dbReference type="AlphaFoldDB" id="A0A8X6NJ73"/>
<feature type="region of interest" description="Disordered" evidence="1">
    <location>
        <begin position="1"/>
        <end position="30"/>
    </location>
</feature>
<accession>A0A8X6NJ73</accession>
<protein>
    <submittedName>
        <fullName evidence="2">Uncharacterized protein</fullName>
    </submittedName>
</protein>
<keyword evidence="3" id="KW-1185">Reference proteome</keyword>
<evidence type="ECO:0000313" key="2">
    <source>
        <dbReference type="EMBL" id="GFT15737.1"/>
    </source>
</evidence>
<sequence>MSETHSGKRKLGKAVESSANKKARREVSKNDGQFTEDCIPNGIFPIGDDILVFASTYYDSVSVHIRCFKKYGKTYCPTPEGITLVQSWIGYFMGKKKVPELQEELLSALFPPEQHIQITSENFIDFTFKRIKYGPDKEPTFKEIIISRELWAEMIEKYGSIENAVIDNMF</sequence>
<dbReference type="Proteomes" id="UP000887013">
    <property type="component" value="Unassembled WGS sequence"/>
</dbReference>
<dbReference type="OrthoDB" id="6427581at2759"/>
<name>A0A8X6NJ73_NEPPI</name>
<proteinExistence type="predicted"/>
<gene>
    <name evidence="2" type="ORF">NPIL_348871</name>
</gene>
<organism evidence="2 3">
    <name type="scientific">Nephila pilipes</name>
    <name type="common">Giant wood spider</name>
    <name type="synonym">Nephila maculata</name>
    <dbReference type="NCBI Taxonomy" id="299642"/>
    <lineage>
        <taxon>Eukaryota</taxon>
        <taxon>Metazoa</taxon>
        <taxon>Ecdysozoa</taxon>
        <taxon>Arthropoda</taxon>
        <taxon>Chelicerata</taxon>
        <taxon>Arachnida</taxon>
        <taxon>Araneae</taxon>
        <taxon>Araneomorphae</taxon>
        <taxon>Entelegynae</taxon>
        <taxon>Araneoidea</taxon>
        <taxon>Nephilidae</taxon>
        <taxon>Nephila</taxon>
    </lineage>
</organism>
<comment type="caution">
    <text evidence="2">The sequence shown here is derived from an EMBL/GenBank/DDBJ whole genome shotgun (WGS) entry which is preliminary data.</text>
</comment>
<evidence type="ECO:0000256" key="1">
    <source>
        <dbReference type="SAM" id="MobiDB-lite"/>
    </source>
</evidence>
<evidence type="ECO:0000313" key="3">
    <source>
        <dbReference type="Proteomes" id="UP000887013"/>
    </source>
</evidence>
<dbReference type="EMBL" id="BMAW01104664">
    <property type="protein sequence ID" value="GFT15737.1"/>
    <property type="molecule type" value="Genomic_DNA"/>
</dbReference>
<reference evidence="2" key="1">
    <citation type="submission" date="2020-08" db="EMBL/GenBank/DDBJ databases">
        <title>Multicomponent nature underlies the extraordinary mechanical properties of spider dragline silk.</title>
        <authorList>
            <person name="Kono N."/>
            <person name="Nakamura H."/>
            <person name="Mori M."/>
            <person name="Yoshida Y."/>
            <person name="Ohtoshi R."/>
            <person name="Malay A.D."/>
            <person name="Moran D.A.P."/>
            <person name="Tomita M."/>
            <person name="Numata K."/>
            <person name="Arakawa K."/>
        </authorList>
    </citation>
    <scope>NUCLEOTIDE SEQUENCE</scope>
</reference>